<evidence type="ECO:0000256" key="1">
    <source>
        <dbReference type="SAM" id="MobiDB-lite"/>
    </source>
</evidence>
<feature type="compositionally biased region" description="Basic and acidic residues" evidence="1">
    <location>
        <begin position="70"/>
        <end position="88"/>
    </location>
</feature>
<evidence type="ECO:0000313" key="3">
    <source>
        <dbReference type="Proteomes" id="UP000019484"/>
    </source>
</evidence>
<dbReference type="OrthoDB" id="4121314at2759"/>
<name>W9Y6X5_9EURO</name>
<feature type="region of interest" description="Disordered" evidence="1">
    <location>
        <begin position="1"/>
        <end position="88"/>
    </location>
</feature>
<feature type="compositionally biased region" description="Basic and acidic residues" evidence="1">
    <location>
        <begin position="47"/>
        <end position="59"/>
    </location>
</feature>
<organism evidence="2 3">
    <name type="scientific">Capronia coronata CBS 617.96</name>
    <dbReference type="NCBI Taxonomy" id="1182541"/>
    <lineage>
        <taxon>Eukaryota</taxon>
        <taxon>Fungi</taxon>
        <taxon>Dikarya</taxon>
        <taxon>Ascomycota</taxon>
        <taxon>Pezizomycotina</taxon>
        <taxon>Eurotiomycetes</taxon>
        <taxon>Chaetothyriomycetidae</taxon>
        <taxon>Chaetothyriales</taxon>
        <taxon>Herpotrichiellaceae</taxon>
        <taxon>Capronia</taxon>
    </lineage>
</organism>
<dbReference type="AlphaFoldDB" id="W9Y6X5"/>
<evidence type="ECO:0000313" key="2">
    <source>
        <dbReference type="EMBL" id="EXJ88288.1"/>
    </source>
</evidence>
<dbReference type="Proteomes" id="UP000019484">
    <property type="component" value="Unassembled WGS sequence"/>
</dbReference>
<protein>
    <submittedName>
        <fullName evidence="2">Uncharacterized protein</fullName>
    </submittedName>
</protein>
<sequence length="468" mass="53176">MNTDSDSPEGNEGSDPDWDETPPKKRPKSTPGKKQQGNCAVQIPRPANRETKTTEGRESPKKKRRARRVLSAEEANHKLEKSQKDLQRSRERFATLRTKRLESDARCERLREKEMKAKNRNAQLEGEIEDLEVQNIGLKEDLQKLQAEQVERLGKRHTAHNDRWVITALEKIFDESRKWSKAWTQRAWTSVDLGQLQRAAEEPGKHGLIHHATPEVHYAIEAARLPVWIVVNKILNEFFCSATFKSPFASLGKLHDDGREGDVETALDWVIEKAKQGSLEQGSILRANILRALGAPVLEERERDSLPDLAPDTQDSIRSVCNEMVSCFLGRFETVLGAVRNQKYEIMRRKQLQAIFEASMALSTSLATQNPEIQVCFLPELADACFSLDHPQLRAHRAMGLKEDRNAEDGLDPDDIDIDGQPIDMVIEPMVVRSGNEDGENYQMQKILKKAEVWMVKDADLPPPFGRQ</sequence>
<feature type="compositionally biased region" description="Acidic residues" evidence="1">
    <location>
        <begin position="1"/>
        <end position="20"/>
    </location>
</feature>
<dbReference type="RefSeq" id="XP_007724294.1">
    <property type="nucleotide sequence ID" value="XM_007726104.1"/>
</dbReference>
<comment type="caution">
    <text evidence="2">The sequence shown here is derived from an EMBL/GenBank/DDBJ whole genome shotgun (WGS) entry which is preliminary data.</text>
</comment>
<keyword evidence="3" id="KW-1185">Reference proteome</keyword>
<accession>W9Y6X5</accession>
<gene>
    <name evidence="2" type="ORF">A1O1_05218</name>
</gene>
<dbReference type="EMBL" id="AMWN01000004">
    <property type="protein sequence ID" value="EXJ88288.1"/>
    <property type="molecule type" value="Genomic_DNA"/>
</dbReference>
<proteinExistence type="predicted"/>
<reference evidence="2 3" key="1">
    <citation type="submission" date="2013-03" db="EMBL/GenBank/DDBJ databases">
        <title>The Genome Sequence of Capronia coronata CBS 617.96.</title>
        <authorList>
            <consortium name="The Broad Institute Genomics Platform"/>
            <person name="Cuomo C."/>
            <person name="de Hoog S."/>
            <person name="Gorbushina A."/>
            <person name="Walker B."/>
            <person name="Young S.K."/>
            <person name="Zeng Q."/>
            <person name="Gargeya S."/>
            <person name="Fitzgerald M."/>
            <person name="Haas B."/>
            <person name="Abouelleil A."/>
            <person name="Allen A.W."/>
            <person name="Alvarado L."/>
            <person name="Arachchi H.M."/>
            <person name="Berlin A.M."/>
            <person name="Chapman S.B."/>
            <person name="Gainer-Dewar J."/>
            <person name="Goldberg J."/>
            <person name="Griggs A."/>
            <person name="Gujja S."/>
            <person name="Hansen M."/>
            <person name="Howarth C."/>
            <person name="Imamovic A."/>
            <person name="Ireland A."/>
            <person name="Larimer J."/>
            <person name="McCowan C."/>
            <person name="Murphy C."/>
            <person name="Pearson M."/>
            <person name="Poon T.W."/>
            <person name="Priest M."/>
            <person name="Roberts A."/>
            <person name="Saif S."/>
            <person name="Shea T."/>
            <person name="Sisk P."/>
            <person name="Sykes S."/>
            <person name="Wortman J."/>
            <person name="Nusbaum C."/>
            <person name="Birren B."/>
        </authorList>
    </citation>
    <scope>NUCLEOTIDE SEQUENCE [LARGE SCALE GENOMIC DNA]</scope>
    <source>
        <strain evidence="2 3">CBS 617.96</strain>
    </source>
</reference>
<dbReference type="HOGENOM" id="CLU_583931_0_0_1"/>
<dbReference type="eggNOG" id="ENOG502T52N">
    <property type="taxonomic scope" value="Eukaryota"/>
</dbReference>
<dbReference type="GeneID" id="19160093"/>